<dbReference type="Proteomes" id="UP001335100">
    <property type="component" value="Unassembled WGS sequence"/>
</dbReference>
<dbReference type="RefSeq" id="WP_330077398.1">
    <property type="nucleotide sequence ID" value="NZ_JAZDQJ010000043.1"/>
</dbReference>
<protein>
    <recommendedName>
        <fullName evidence="4">Glycosyltransferase RgtA/B/C/D-like domain-containing protein</fullName>
    </recommendedName>
</protein>
<comment type="caution">
    <text evidence="2">The sequence shown here is derived from an EMBL/GenBank/DDBJ whole genome shotgun (WGS) entry which is preliminary data.</text>
</comment>
<feature type="transmembrane region" description="Helical" evidence="1">
    <location>
        <begin position="117"/>
        <end position="134"/>
    </location>
</feature>
<evidence type="ECO:0000313" key="2">
    <source>
        <dbReference type="EMBL" id="MEE1936730.1"/>
    </source>
</evidence>
<keyword evidence="1" id="KW-0812">Transmembrane</keyword>
<name>A0ABU7HYT3_9PSED</name>
<keyword evidence="1" id="KW-0472">Membrane</keyword>
<keyword evidence="3" id="KW-1185">Reference proteome</keyword>
<reference evidence="2 3" key="1">
    <citation type="submission" date="2024-01" db="EMBL/GenBank/DDBJ databases">
        <title>Unpublished Manusciprt.</title>
        <authorList>
            <person name="Duman M."/>
            <person name="Valdes E.G."/>
            <person name="Ajmi N."/>
            <person name="Altun S."/>
            <person name="Saticioglu I.B."/>
        </authorList>
    </citation>
    <scope>NUCLEOTIDE SEQUENCE [LARGE SCALE GENOMIC DNA]</scope>
    <source>
        <strain evidence="2 3">148P</strain>
    </source>
</reference>
<proteinExistence type="predicted"/>
<feature type="transmembrane region" description="Helical" evidence="1">
    <location>
        <begin position="184"/>
        <end position="208"/>
    </location>
</feature>
<evidence type="ECO:0000313" key="3">
    <source>
        <dbReference type="Proteomes" id="UP001335100"/>
    </source>
</evidence>
<keyword evidence="1" id="KW-1133">Transmembrane helix</keyword>
<sequence length="347" mass="39324">MFLKIVFFAVYVFKPNSFFLGGNDADYYDSYARGTNYPTSSIWPDFLRLLNELGVYSREGVSFFLMILGVVAIPLLVGRLSMVRGPVLNGRVCLMMVIVVSFYPTLFYYTLDIYRDVLMLFLFLVGLVWVKSFIGASSFHGSLGSGLMVLLVGGVLFLFRGYLGFAFIFSFLVFRLVRFSRFSVLGYVVPLLIILNLLFAVGFLKPLLSYRNLFNDVQSATNLGIQFDSVYKFIPDLMNSLFSQLFGFFYPNLSAVIAFVLESVPFCFAFVYLVRNRKFSTSFVDYVVVFSVVYSTVWVLGNDNLGTAMRLRMYSYVGVLIACAIIYQRKSFFLKFLAGKAVLAKGI</sequence>
<feature type="transmembrane region" description="Helical" evidence="1">
    <location>
        <begin position="146"/>
        <end position="172"/>
    </location>
</feature>
<feature type="transmembrane region" description="Helical" evidence="1">
    <location>
        <begin position="256"/>
        <end position="274"/>
    </location>
</feature>
<evidence type="ECO:0000256" key="1">
    <source>
        <dbReference type="SAM" id="Phobius"/>
    </source>
</evidence>
<accession>A0ABU7HYT3</accession>
<dbReference type="EMBL" id="JAZDQJ010000043">
    <property type="protein sequence ID" value="MEE1936730.1"/>
    <property type="molecule type" value="Genomic_DNA"/>
</dbReference>
<feature type="transmembrane region" description="Helical" evidence="1">
    <location>
        <begin position="283"/>
        <end position="301"/>
    </location>
</feature>
<gene>
    <name evidence="2" type="ORF">V0R50_26205</name>
</gene>
<feature type="transmembrane region" description="Helical" evidence="1">
    <location>
        <begin position="307"/>
        <end position="327"/>
    </location>
</feature>
<feature type="transmembrane region" description="Helical" evidence="1">
    <location>
        <begin position="60"/>
        <end position="80"/>
    </location>
</feature>
<evidence type="ECO:0008006" key="4">
    <source>
        <dbReference type="Google" id="ProtNLM"/>
    </source>
</evidence>
<feature type="transmembrane region" description="Helical" evidence="1">
    <location>
        <begin position="92"/>
        <end position="111"/>
    </location>
</feature>
<organism evidence="2 3">
    <name type="scientific">Pseudomonas ulcerans</name>
    <dbReference type="NCBI Taxonomy" id="3115852"/>
    <lineage>
        <taxon>Bacteria</taxon>
        <taxon>Pseudomonadati</taxon>
        <taxon>Pseudomonadota</taxon>
        <taxon>Gammaproteobacteria</taxon>
        <taxon>Pseudomonadales</taxon>
        <taxon>Pseudomonadaceae</taxon>
        <taxon>Pseudomonas</taxon>
    </lineage>
</organism>